<comment type="catalytic activity">
    <reaction evidence="1">
        <text>Hydrolysis of terminal, non-reducing (1-&gt;4)-linked alpha-D-glucose residues with release of alpha-D-glucose.</text>
        <dbReference type="EC" id="3.2.1.20"/>
    </reaction>
</comment>
<dbReference type="Gene3D" id="2.60.40.1180">
    <property type="entry name" value="Golgi alpha-mannosidase II"/>
    <property type="match status" value="1"/>
</dbReference>
<dbReference type="GO" id="GO:0004558">
    <property type="term" value="F:alpha-1,4-glucosidase activity"/>
    <property type="evidence" value="ECO:0007669"/>
    <property type="project" value="UniProtKB-EC"/>
</dbReference>
<evidence type="ECO:0000256" key="1">
    <source>
        <dbReference type="ARBA" id="ARBA00001657"/>
    </source>
</evidence>
<dbReference type="InterPro" id="IPR000322">
    <property type="entry name" value="Glyco_hydro_31_TIM"/>
</dbReference>
<reference evidence="7" key="1">
    <citation type="journal article" date="2021" name="Nat. Commun.">
        <title>Genetic determinants of endophytism in the Arabidopsis root mycobiome.</title>
        <authorList>
            <person name="Mesny F."/>
            <person name="Miyauchi S."/>
            <person name="Thiergart T."/>
            <person name="Pickel B."/>
            <person name="Atanasova L."/>
            <person name="Karlsson M."/>
            <person name="Huettel B."/>
            <person name="Barry K.W."/>
            <person name="Haridas S."/>
            <person name="Chen C."/>
            <person name="Bauer D."/>
            <person name="Andreopoulos W."/>
            <person name="Pangilinan J."/>
            <person name="LaButti K."/>
            <person name="Riley R."/>
            <person name="Lipzen A."/>
            <person name="Clum A."/>
            <person name="Drula E."/>
            <person name="Henrissat B."/>
            <person name="Kohler A."/>
            <person name="Grigoriev I.V."/>
            <person name="Martin F.M."/>
            <person name="Hacquard S."/>
        </authorList>
    </citation>
    <scope>NUCLEOTIDE SEQUENCE</scope>
    <source>
        <strain evidence="7">MPI-CAGE-AT-0021</strain>
    </source>
</reference>
<evidence type="ECO:0000256" key="2">
    <source>
        <dbReference type="ARBA" id="ARBA00007806"/>
    </source>
</evidence>
<dbReference type="GO" id="GO:0006491">
    <property type="term" value="P:N-glycan processing"/>
    <property type="evidence" value="ECO:0007669"/>
    <property type="project" value="TreeGrafter"/>
</dbReference>
<dbReference type="SUPFAM" id="SSF51445">
    <property type="entry name" value="(Trans)glycosidases"/>
    <property type="match status" value="1"/>
</dbReference>
<comment type="caution">
    <text evidence="7">The sequence shown here is derived from an EMBL/GenBank/DDBJ whole genome shotgun (WGS) entry which is preliminary data.</text>
</comment>
<accession>A0A9P9JCJ7</accession>
<dbReference type="Proteomes" id="UP000717696">
    <property type="component" value="Unassembled WGS sequence"/>
</dbReference>
<dbReference type="AlphaFoldDB" id="A0A9P9JCJ7"/>
<comment type="similarity">
    <text evidence="2 4">Belongs to the glycosyl hydrolase 31 family.</text>
</comment>
<feature type="domain" description="Glycosyl hydrolase family 31 C-terminal" evidence="6">
    <location>
        <begin position="505"/>
        <end position="595"/>
    </location>
</feature>
<gene>
    <name evidence="7" type="ORF">B0J13DRAFT_643997</name>
</gene>
<name>A0A9P9JCJ7_9HYPO</name>
<dbReference type="InterPro" id="IPR013780">
    <property type="entry name" value="Glyco_hydro_b"/>
</dbReference>
<sequence length="800" mass="90860">MDKYAFPCNPSPDPAAVVAGENFRFTLINDVVLRYEWSPDGIFEDRASSFVINRSFPVPKYQVADACNQLEIRTPSFHLQYDKKRFSPHGLMVSFSSKTALWGAVWRYGDEPQDNLGGTARTLDLVDGRCDVDIGVLSRSGYSSIDDSLSMLFDGRGFIAPRRSGDRIDGYLFCYGHNYKAAIKSFYAISGRQPVLPRWTLGNWWSRYYAYSADEYIGLVDKFKEQAIPLSVAVLDMDWHYVGDERVPHAGWTGYSWNKSLFPDPITFGKALHNRKLKISLNDHPHAGIHHHEDEYKRMAEVLLHDTTNDVPISFDPTCPKFMHAFLNVLHRSLEESCDIWWIDWQQGSHCQVPGLDPLWLLNHFQFLDHQLLRPGDSSVILSRYAGPGSHRYPVGFSGDTITTWASLQFQPEFTATASNVGYGWWSHDIGGHMKGIRDDELATRWLQFGVFSPILRLHSTESAWASKEPWLYRQESADIMRRFLQFRHRLVPYTFTMNFVAEDEPLVQPLYWRFPSLDEAYKKPNEYFFGRSLVVAPIVQPRDTRTNHASAETWVPPGRHVDIFTGGVYDGGRDLRMYRTLHGIPVLAPEGSVIPLDINLQPDNGCLNPSGFEVLVVIGRDGQFEIIEELKDDAIRPCTSDEAKTLRRVRIEYRQEKGRLEMTACAKQWTYKFVSVMSVPSSLTVSINGDKVPDVVAFIDDHPKVPGMVVRIPEVHGTGSIITIDLGENPQLSVLDPLERIQHLLLDFQCEFDVKDEISAICKSSQPRTNKVGHLLSLGLDQDLIGPILELMLADSRGS</sequence>
<dbReference type="Pfam" id="PF21365">
    <property type="entry name" value="Glyco_hydro_31_3rd"/>
    <property type="match status" value="1"/>
</dbReference>
<evidence type="ECO:0000256" key="3">
    <source>
        <dbReference type="ARBA" id="ARBA00012741"/>
    </source>
</evidence>
<protein>
    <recommendedName>
        <fullName evidence="3">alpha-glucosidase</fullName>
        <ecNumber evidence="3">3.2.1.20</ecNumber>
    </recommendedName>
</protein>
<dbReference type="Gene3D" id="3.20.20.80">
    <property type="entry name" value="Glycosidases"/>
    <property type="match status" value="1"/>
</dbReference>
<dbReference type="OrthoDB" id="1334205at2759"/>
<dbReference type="Pfam" id="PF01055">
    <property type="entry name" value="Glyco_hydro_31_2nd"/>
    <property type="match status" value="1"/>
</dbReference>
<dbReference type="PANTHER" id="PTHR22762:SF89">
    <property type="entry name" value="ALPHA-XYLOSIDASE"/>
    <property type="match status" value="1"/>
</dbReference>
<evidence type="ECO:0000313" key="8">
    <source>
        <dbReference type="Proteomes" id="UP000717696"/>
    </source>
</evidence>
<evidence type="ECO:0000259" key="5">
    <source>
        <dbReference type="Pfam" id="PF01055"/>
    </source>
</evidence>
<evidence type="ECO:0000259" key="6">
    <source>
        <dbReference type="Pfam" id="PF21365"/>
    </source>
</evidence>
<keyword evidence="4" id="KW-0378">Hydrolase</keyword>
<dbReference type="EMBL" id="JAGMUU010000002">
    <property type="protein sequence ID" value="KAH7160388.1"/>
    <property type="molecule type" value="Genomic_DNA"/>
</dbReference>
<dbReference type="InterPro" id="IPR048395">
    <property type="entry name" value="Glyco_hydro_31_C"/>
</dbReference>
<dbReference type="InterPro" id="IPR017853">
    <property type="entry name" value="GH"/>
</dbReference>
<feature type="domain" description="Glycoside hydrolase family 31 TIM barrel" evidence="5">
    <location>
        <begin position="194"/>
        <end position="498"/>
    </location>
</feature>
<organism evidence="7 8">
    <name type="scientific">Dactylonectria estremocensis</name>
    <dbReference type="NCBI Taxonomy" id="1079267"/>
    <lineage>
        <taxon>Eukaryota</taxon>
        <taxon>Fungi</taxon>
        <taxon>Dikarya</taxon>
        <taxon>Ascomycota</taxon>
        <taxon>Pezizomycotina</taxon>
        <taxon>Sordariomycetes</taxon>
        <taxon>Hypocreomycetidae</taxon>
        <taxon>Hypocreales</taxon>
        <taxon>Nectriaceae</taxon>
        <taxon>Dactylonectria</taxon>
    </lineage>
</organism>
<dbReference type="GO" id="GO:0005975">
    <property type="term" value="P:carbohydrate metabolic process"/>
    <property type="evidence" value="ECO:0007669"/>
    <property type="project" value="InterPro"/>
</dbReference>
<dbReference type="CDD" id="cd06595">
    <property type="entry name" value="GH31_u1"/>
    <property type="match status" value="1"/>
</dbReference>
<keyword evidence="4" id="KW-0326">Glycosidase</keyword>
<evidence type="ECO:0000256" key="4">
    <source>
        <dbReference type="RuleBase" id="RU361185"/>
    </source>
</evidence>
<evidence type="ECO:0000313" key="7">
    <source>
        <dbReference type="EMBL" id="KAH7160388.1"/>
    </source>
</evidence>
<dbReference type="PANTHER" id="PTHR22762">
    <property type="entry name" value="ALPHA-GLUCOSIDASE"/>
    <property type="match status" value="1"/>
</dbReference>
<proteinExistence type="inferred from homology"/>
<dbReference type="EC" id="3.2.1.20" evidence="3"/>
<dbReference type="SUPFAM" id="SSF51011">
    <property type="entry name" value="Glycosyl hydrolase domain"/>
    <property type="match status" value="1"/>
</dbReference>
<keyword evidence="8" id="KW-1185">Reference proteome</keyword>